<dbReference type="InterPro" id="IPR036388">
    <property type="entry name" value="WH-like_DNA-bd_sf"/>
</dbReference>
<dbReference type="Proteomes" id="UP000539642">
    <property type="component" value="Unassembled WGS sequence"/>
</dbReference>
<comment type="caution">
    <text evidence="1">The sequence shown here is derived from an EMBL/GenBank/DDBJ whole genome shotgun (WGS) entry which is preliminary data.</text>
</comment>
<protein>
    <submittedName>
        <fullName evidence="1">Putative transcriptional regulator</fullName>
    </submittedName>
</protein>
<gene>
    <name evidence="1" type="ORF">HNQ81_000501</name>
</gene>
<reference evidence="1 2" key="1">
    <citation type="submission" date="2020-08" db="EMBL/GenBank/DDBJ databases">
        <title>Genomic Encyclopedia of Type Strains, Phase IV (KMG-IV): sequencing the most valuable type-strain genomes for metagenomic binning, comparative biology and taxonomic classification.</title>
        <authorList>
            <person name="Goeker M."/>
        </authorList>
    </citation>
    <scope>NUCLEOTIDE SEQUENCE [LARGE SCALE GENOMIC DNA]</scope>
    <source>
        <strain evidence="1 2">DSM 28570</strain>
    </source>
</reference>
<evidence type="ECO:0000313" key="2">
    <source>
        <dbReference type="Proteomes" id="UP000539642"/>
    </source>
</evidence>
<dbReference type="EMBL" id="JACHEO010000001">
    <property type="protein sequence ID" value="MBB5346794.1"/>
    <property type="molecule type" value="Genomic_DNA"/>
</dbReference>
<dbReference type="RefSeq" id="WP_183347931.1">
    <property type="nucleotide sequence ID" value="NZ_JACHEO010000001.1"/>
</dbReference>
<name>A0A840UTT2_9BACT</name>
<accession>A0A840UTT2</accession>
<organism evidence="1 2">
    <name type="scientific">Desulfoprunum benzoelyticum</name>
    <dbReference type="NCBI Taxonomy" id="1506996"/>
    <lineage>
        <taxon>Bacteria</taxon>
        <taxon>Pseudomonadati</taxon>
        <taxon>Thermodesulfobacteriota</taxon>
        <taxon>Desulfobulbia</taxon>
        <taxon>Desulfobulbales</taxon>
        <taxon>Desulfobulbaceae</taxon>
        <taxon>Desulfoprunum</taxon>
    </lineage>
</organism>
<proteinExistence type="predicted"/>
<dbReference type="Gene3D" id="1.10.10.10">
    <property type="entry name" value="Winged helix-like DNA-binding domain superfamily/Winged helix DNA-binding domain"/>
    <property type="match status" value="1"/>
</dbReference>
<sequence length="101" mass="11283">MTAGEKRNDKGGGRRRSEVLESFMHVEGVNEGVSEGVNEGVSRLYQAVKHNPGIRLPELSTRLNVPVKTLERWVKQLRSEKKVVFRGAAKTGGYYVVDGER</sequence>
<dbReference type="AlphaFoldDB" id="A0A840UTT2"/>
<keyword evidence="2" id="KW-1185">Reference proteome</keyword>
<evidence type="ECO:0000313" key="1">
    <source>
        <dbReference type="EMBL" id="MBB5346794.1"/>
    </source>
</evidence>